<dbReference type="PATRIC" id="fig|992035.3.peg.562"/>
<dbReference type="InterPro" id="IPR006073">
    <property type="entry name" value="GTP-bd"/>
</dbReference>
<comment type="caution">
    <text evidence="11">The sequence shown here is derived from an EMBL/GenBank/DDBJ whole genome shotgun (WGS) entry which is preliminary data.</text>
</comment>
<keyword evidence="3 8" id="KW-0479">Metal-binding</keyword>
<comment type="function">
    <text evidence="8">An essential GTPase which binds GTP, GDP and possibly (p)ppGpp with moderate affinity, with high nucleotide exchange rates and a fairly low GTP hydrolysis rate. Plays a role in control of the cell cycle, stress response, ribosome biogenesis and in those bacteria that undergo differentiation, in morphogenesis control.</text>
</comment>
<dbReference type="InterPro" id="IPR014100">
    <property type="entry name" value="GTP-bd_Obg/CgtA"/>
</dbReference>
<dbReference type="InterPro" id="IPR045086">
    <property type="entry name" value="OBG_GTPase"/>
</dbReference>
<dbReference type="GO" id="GO:0042254">
    <property type="term" value="P:ribosome biogenesis"/>
    <property type="evidence" value="ECO:0007669"/>
    <property type="project" value="UniProtKB-UniRule"/>
</dbReference>
<dbReference type="Gene3D" id="3.40.50.300">
    <property type="entry name" value="P-loop containing nucleotide triphosphate hydrolases"/>
    <property type="match status" value="1"/>
</dbReference>
<feature type="binding site" evidence="8">
    <location>
        <begin position="163"/>
        <end position="170"/>
    </location>
    <ligand>
        <name>GTP</name>
        <dbReference type="ChEBI" id="CHEBI:37565"/>
    </ligand>
</feature>
<evidence type="ECO:0000256" key="4">
    <source>
        <dbReference type="ARBA" id="ARBA00022741"/>
    </source>
</evidence>
<dbReference type="GO" id="GO:0000287">
    <property type="term" value="F:magnesium ion binding"/>
    <property type="evidence" value="ECO:0007669"/>
    <property type="project" value="InterPro"/>
</dbReference>
<feature type="domain" description="OBG-type G" evidence="9">
    <location>
        <begin position="157"/>
        <end position="364"/>
    </location>
</feature>
<evidence type="ECO:0000259" key="10">
    <source>
        <dbReference type="PROSITE" id="PS51883"/>
    </source>
</evidence>
<feature type="binding site" evidence="8">
    <location>
        <begin position="210"/>
        <end position="213"/>
    </location>
    <ligand>
        <name>GTP</name>
        <dbReference type="ChEBI" id="CHEBI:37565"/>
    </ligand>
</feature>
<evidence type="ECO:0000256" key="1">
    <source>
        <dbReference type="ARBA" id="ARBA00007699"/>
    </source>
</evidence>
<evidence type="ECO:0000256" key="6">
    <source>
        <dbReference type="ARBA" id="ARBA00022842"/>
    </source>
</evidence>
<gene>
    <name evidence="11" type="primary">cgtA</name>
    <name evidence="8" type="synonym">obg</name>
    <name evidence="11" type="ORF">HPHPA11_0574</name>
</gene>
<dbReference type="SUPFAM" id="SSF52540">
    <property type="entry name" value="P-loop containing nucleoside triphosphate hydrolases"/>
    <property type="match status" value="1"/>
</dbReference>
<evidence type="ECO:0000256" key="7">
    <source>
        <dbReference type="ARBA" id="ARBA00023134"/>
    </source>
</evidence>
<dbReference type="SUPFAM" id="SSF82051">
    <property type="entry name" value="Obg GTP-binding protein N-terminal domain"/>
    <property type="match status" value="1"/>
</dbReference>
<feature type="domain" description="Obg" evidence="10">
    <location>
        <begin position="1"/>
        <end position="156"/>
    </location>
</feature>
<evidence type="ECO:0000313" key="11">
    <source>
        <dbReference type="EMBL" id="ENH59437.1"/>
    </source>
</evidence>
<dbReference type="Pfam" id="PF01926">
    <property type="entry name" value="MMR_HSR1"/>
    <property type="match status" value="1"/>
</dbReference>
<keyword evidence="6 8" id="KW-0460">Magnesium</keyword>
<dbReference type="GO" id="GO:0005737">
    <property type="term" value="C:cytoplasm"/>
    <property type="evidence" value="ECO:0007669"/>
    <property type="project" value="UniProtKB-SubCell"/>
</dbReference>
<keyword evidence="4 8" id="KW-0547">Nucleotide-binding</keyword>
<keyword evidence="2 8" id="KW-0963">Cytoplasm</keyword>
<dbReference type="Pfam" id="PF01018">
    <property type="entry name" value="GTP1_OBG"/>
    <property type="match status" value="1"/>
</dbReference>
<dbReference type="Gene3D" id="2.70.210.12">
    <property type="entry name" value="GTP1/OBG domain"/>
    <property type="match status" value="1"/>
</dbReference>
<dbReference type="RefSeq" id="WP_003014419.1">
    <property type="nucleotide sequence ID" value="NZ_AOTW01000001.1"/>
</dbReference>
<dbReference type="HAMAP" id="MF_01454">
    <property type="entry name" value="GTPase_Obg"/>
    <property type="match status" value="1"/>
</dbReference>
<comment type="similarity">
    <text evidence="1 8">Belongs to the TRAFAC class OBG-HflX-like GTPase superfamily. OBG GTPase family.</text>
</comment>
<dbReference type="PIRSF" id="PIRSF002401">
    <property type="entry name" value="GTP_bd_Obg/CgtA"/>
    <property type="match status" value="1"/>
</dbReference>
<dbReference type="GO" id="GO:0005525">
    <property type="term" value="F:GTP binding"/>
    <property type="evidence" value="ECO:0007669"/>
    <property type="project" value="UniProtKB-UniRule"/>
</dbReference>
<feature type="binding site" evidence="8">
    <location>
        <begin position="188"/>
        <end position="192"/>
    </location>
    <ligand>
        <name>GTP</name>
        <dbReference type="ChEBI" id="CHEBI:37565"/>
    </ligand>
</feature>
<dbReference type="PROSITE" id="PS00905">
    <property type="entry name" value="GTP1_OBG"/>
    <property type="match status" value="1"/>
</dbReference>
<dbReference type="GO" id="GO:0043022">
    <property type="term" value="F:ribosome binding"/>
    <property type="evidence" value="ECO:0007669"/>
    <property type="project" value="UniProtKB-ARBA"/>
</dbReference>
<dbReference type="FunFam" id="2.70.210.12:FF:000001">
    <property type="entry name" value="GTPase Obg"/>
    <property type="match status" value="1"/>
</dbReference>
<protein>
    <recommendedName>
        <fullName evidence="8">GTPase Obg</fullName>
        <ecNumber evidence="8">3.6.5.-</ecNumber>
    </recommendedName>
    <alternativeName>
        <fullName evidence="8">GTP-binding protein Obg</fullName>
    </alternativeName>
</protein>
<dbReference type="InterPro" id="IPR031167">
    <property type="entry name" value="G_OBG"/>
</dbReference>
<dbReference type="PANTHER" id="PTHR11702">
    <property type="entry name" value="DEVELOPMENTALLY REGULATED GTP-BINDING PROTEIN-RELATED"/>
    <property type="match status" value="1"/>
</dbReference>
<feature type="binding site" evidence="8">
    <location>
        <begin position="345"/>
        <end position="347"/>
    </location>
    <ligand>
        <name>GTP</name>
        <dbReference type="ChEBI" id="CHEBI:37565"/>
    </ligand>
</feature>
<organism evidence="11 12">
    <name type="scientific">Helicobacter pylori Hp A-11</name>
    <dbReference type="NCBI Taxonomy" id="992035"/>
    <lineage>
        <taxon>Bacteria</taxon>
        <taxon>Pseudomonadati</taxon>
        <taxon>Campylobacterota</taxon>
        <taxon>Epsilonproteobacteria</taxon>
        <taxon>Campylobacterales</taxon>
        <taxon>Helicobacteraceae</taxon>
        <taxon>Helicobacter</taxon>
    </lineage>
</organism>
<dbReference type="InterPro" id="IPR036726">
    <property type="entry name" value="GTP1_OBG_dom_sf"/>
</dbReference>
<accession>N4TJN4</accession>
<name>N4TJN4_HELPX</name>
<dbReference type="InterPro" id="IPR006074">
    <property type="entry name" value="GTP1-OBG_CS"/>
</dbReference>
<comment type="cofactor">
    <cofactor evidence="8">
        <name>Mg(2+)</name>
        <dbReference type="ChEBI" id="CHEBI:18420"/>
    </cofactor>
</comment>
<dbReference type="EMBL" id="AOTW01000001">
    <property type="protein sequence ID" value="ENH59437.1"/>
    <property type="molecule type" value="Genomic_DNA"/>
</dbReference>
<comment type="subunit">
    <text evidence="8">Monomer.</text>
</comment>
<dbReference type="NCBIfam" id="TIGR02729">
    <property type="entry name" value="Obg_CgtA"/>
    <property type="match status" value="1"/>
</dbReference>
<feature type="binding site" evidence="8">
    <location>
        <position position="170"/>
    </location>
    <ligand>
        <name>Mg(2+)</name>
        <dbReference type="ChEBI" id="CHEBI:18420"/>
    </ligand>
</feature>
<dbReference type="InterPro" id="IPR006169">
    <property type="entry name" value="GTP1_OBG_dom"/>
</dbReference>
<keyword evidence="5 8" id="KW-0378">Hydrolase</keyword>
<dbReference type="PROSITE" id="PS51883">
    <property type="entry name" value="OBG"/>
    <property type="match status" value="1"/>
</dbReference>
<dbReference type="AlphaFoldDB" id="N4TJN4"/>
<keyword evidence="7 8" id="KW-0342">GTP-binding</keyword>
<dbReference type="PROSITE" id="PS51710">
    <property type="entry name" value="G_OBG"/>
    <property type="match status" value="1"/>
</dbReference>
<dbReference type="PRINTS" id="PR00326">
    <property type="entry name" value="GTP1OBG"/>
</dbReference>
<feature type="binding site" evidence="8">
    <location>
        <begin position="279"/>
        <end position="282"/>
    </location>
    <ligand>
        <name>GTP</name>
        <dbReference type="ChEBI" id="CHEBI:37565"/>
    </ligand>
</feature>
<evidence type="ECO:0000256" key="5">
    <source>
        <dbReference type="ARBA" id="ARBA00022801"/>
    </source>
</evidence>
<comment type="subcellular location">
    <subcellularLocation>
        <location evidence="8">Cytoplasm</location>
    </subcellularLocation>
</comment>
<evidence type="ECO:0000259" key="9">
    <source>
        <dbReference type="PROSITE" id="PS51710"/>
    </source>
</evidence>
<feature type="binding site" evidence="8">
    <location>
        <position position="190"/>
    </location>
    <ligand>
        <name>Mg(2+)</name>
        <dbReference type="ChEBI" id="CHEBI:18420"/>
    </ligand>
</feature>
<proteinExistence type="inferred from homology"/>
<dbReference type="InterPro" id="IPR027417">
    <property type="entry name" value="P-loop_NTPase"/>
</dbReference>
<evidence type="ECO:0000256" key="2">
    <source>
        <dbReference type="ARBA" id="ARBA00022490"/>
    </source>
</evidence>
<dbReference type="GO" id="GO:0003924">
    <property type="term" value="F:GTPase activity"/>
    <property type="evidence" value="ECO:0007669"/>
    <property type="project" value="UniProtKB-UniRule"/>
</dbReference>
<evidence type="ECO:0000256" key="8">
    <source>
        <dbReference type="HAMAP-Rule" id="MF_01454"/>
    </source>
</evidence>
<evidence type="ECO:0000313" key="12">
    <source>
        <dbReference type="Proteomes" id="UP000012243"/>
    </source>
</evidence>
<dbReference type="NCBIfam" id="NF008956">
    <property type="entry name" value="PRK12299.1"/>
    <property type="match status" value="1"/>
</dbReference>
<dbReference type="Proteomes" id="UP000012243">
    <property type="component" value="Unassembled WGS sequence"/>
</dbReference>
<dbReference type="EC" id="3.6.5.-" evidence="8"/>
<dbReference type="CDD" id="cd01898">
    <property type="entry name" value="Obg"/>
    <property type="match status" value="1"/>
</dbReference>
<evidence type="ECO:0000256" key="3">
    <source>
        <dbReference type="ARBA" id="ARBA00022723"/>
    </source>
</evidence>
<sequence length="364" mass="39188">MFVDSVEIIIASGKGGPGMVSFRREKFVIKGGPDGGDGGDGGDVYFEVDNNTDTLASFRGTKHHKAKNGAPGGTRNCAGKKGEDKIIVVPPGTQVFVGDELWLDLITPKERVLALKGGKGGLGNAHFKSATKQQPTYAQKGLEGVEKCVRLELKLIADIGLVGFPNAGKSTLISTISNAKPKIANYEFTTLVPNLGVVSVDEKSGFLMADIPGIIEGASEGKGLGISFLKHIERTKVLAFVLDASRLDLGIKEQYQRLRLELEKFSPALANKPFGVLLNKCDVVENIDEMTKDFCAFLNLEAQKLEAFGLEPYLGFLHPHLTSDFENNPENNPNEKSVLFVLPLSAVSALNVHALKFVLLEALP</sequence>
<dbReference type="NCBIfam" id="NF008955">
    <property type="entry name" value="PRK12297.1"/>
    <property type="match status" value="1"/>
</dbReference>
<dbReference type="PANTHER" id="PTHR11702:SF31">
    <property type="entry name" value="MITOCHONDRIAL RIBOSOME-ASSOCIATED GTPASE 2"/>
    <property type="match status" value="1"/>
</dbReference>
<reference evidence="11 12" key="1">
    <citation type="submission" date="2013-02" db="EMBL/GenBank/DDBJ databases">
        <title>Comparative Sequence Analysis of H. pylori Isolates.</title>
        <authorList>
            <person name="Blanchard T.G."/>
            <person name="Czinn S.J."/>
            <person name="McCracken C.M."/>
            <person name="Abolude K.A."/>
            <person name="Shefchek K.S."/>
            <person name="Maroo A.M."/>
            <person name="Santana-Cruz I.S."/>
            <person name="Tallon L.J."/>
            <person name="Ficke F.W.F."/>
        </authorList>
    </citation>
    <scope>NUCLEOTIDE SEQUENCE [LARGE SCALE GENOMIC DNA]</scope>
    <source>
        <strain evidence="11 12">Hp A-11</strain>
    </source>
</reference>